<dbReference type="InterPro" id="IPR050659">
    <property type="entry name" value="Peptidase_M24B"/>
</dbReference>
<dbReference type="RefSeq" id="WP_091896327.1">
    <property type="nucleotide sequence ID" value="NZ_FOSJ01000009.1"/>
</dbReference>
<dbReference type="InterPro" id="IPR036005">
    <property type="entry name" value="Creatinase/aminopeptidase-like"/>
</dbReference>
<dbReference type="CDD" id="cd01092">
    <property type="entry name" value="APP-like"/>
    <property type="match status" value="1"/>
</dbReference>
<evidence type="ECO:0000256" key="5">
    <source>
        <dbReference type="ARBA" id="ARBA00023211"/>
    </source>
</evidence>
<accession>A0A1I3WL47</accession>
<comment type="cofactor">
    <cofactor evidence="1">
        <name>Mn(2+)</name>
        <dbReference type="ChEBI" id="CHEBI:29035"/>
    </cofactor>
</comment>
<organism evidence="9 10">
    <name type="scientific">Marinilactibacillus piezotolerans</name>
    <dbReference type="NCBI Taxonomy" id="258723"/>
    <lineage>
        <taxon>Bacteria</taxon>
        <taxon>Bacillati</taxon>
        <taxon>Bacillota</taxon>
        <taxon>Bacilli</taxon>
        <taxon>Lactobacillales</taxon>
        <taxon>Carnobacteriaceae</taxon>
        <taxon>Marinilactibacillus</taxon>
    </lineage>
</organism>
<feature type="domain" description="Creatinase N-terminal" evidence="8">
    <location>
        <begin position="5"/>
        <end position="133"/>
    </location>
</feature>
<dbReference type="GO" id="GO:0016787">
    <property type="term" value="F:hydrolase activity"/>
    <property type="evidence" value="ECO:0007669"/>
    <property type="project" value="UniProtKB-KW"/>
</dbReference>
<sequence length="368" mass="40748">MNPALQRLKQKIQDQKLDLLYIDDPNLIGYFTDFESEPHERLLALFIINNEEFLFTPFLEASDAKNVSTVSDIISYKDEETPWEIIQAKLKSYGKSFQKIGIIESSLTVDRYKQLLAVTNASETIDISNTLQSIQLIKSEAEFNKMTIAGKMADKALEIGANALKVGISEQAVVAEIEYQLKKLGISEMSFQTMVLFGDHAGSPHGTPGSRKLKENELVLFDLGVVAEGYTSDVTRTFAFGEVSSEIASIYEVVLKAQEKAQAAVKPGITTGELDNIARTVIEEAGYGDYFTHRLGHGLGKTVHEFPSLSKGSTMEIKEGMCFSLEPGIYIENKVGIRIEDCVYVTADGCIPFTTTRKTLTNVQSQKK</sequence>
<evidence type="ECO:0000313" key="9">
    <source>
        <dbReference type="EMBL" id="SFK08424.1"/>
    </source>
</evidence>
<dbReference type="Gene3D" id="3.40.350.10">
    <property type="entry name" value="Creatinase/prolidase N-terminal domain"/>
    <property type="match status" value="1"/>
</dbReference>
<dbReference type="GO" id="GO:0046872">
    <property type="term" value="F:metal ion binding"/>
    <property type="evidence" value="ECO:0007669"/>
    <property type="project" value="UniProtKB-KW"/>
</dbReference>
<gene>
    <name evidence="9" type="ORF">SAMN04488569_10091</name>
</gene>
<dbReference type="AlphaFoldDB" id="A0A1I3WL47"/>
<evidence type="ECO:0000256" key="1">
    <source>
        <dbReference type="ARBA" id="ARBA00001936"/>
    </source>
</evidence>
<feature type="domain" description="Peptidase M24" evidence="7">
    <location>
        <begin position="145"/>
        <end position="347"/>
    </location>
</feature>
<dbReference type="SUPFAM" id="SSF55920">
    <property type="entry name" value="Creatinase/aminopeptidase"/>
    <property type="match status" value="1"/>
</dbReference>
<dbReference type="PROSITE" id="PS00491">
    <property type="entry name" value="PROLINE_PEPTIDASE"/>
    <property type="match status" value="1"/>
</dbReference>
<dbReference type="EMBL" id="FOSJ01000009">
    <property type="protein sequence ID" value="SFK08424.1"/>
    <property type="molecule type" value="Genomic_DNA"/>
</dbReference>
<evidence type="ECO:0000313" key="10">
    <source>
        <dbReference type="Proteomes" id="UP000199589"/>
    </source>
</evidence>
<keyword evidence="3 6" id="KW-0479">Metal-binding</keyword>
<dbReference type="Pfam" id="PF01321">
    <property type="entry name" value="Creatinase_N"/>
    <property type="match status" value="1"/>
</dbReference>
<evidence type="ECO:0000259" key="8">
    <source>
        <dbReference type="Pfam" id="PF01321"/>
    </source>
</evidence>
<dbReference type="SUPFAM" id="SSF53092">
    <property type="entry name" value="Creatinase/prolidase N-terminal domain"/>
    <property type="match status" value="1"/>
</dbReference>
<evidence type="ECO:0000256" key="2">
    <source>
        <dbReference type="ARBA" id="ARBA00008766"/>
    </source>
</evidence>
<dbReference type="Pfam" id="PF00557">
    <property type="entry name" value="Peptidase_M24"/>
    <property type="match status" value="1"/>
</dbReference>
<evidence type="ECO:0000256" key="3">
    <source>
        <dbReference type="ARBA" id="ARBA00022723"/>
    </source>
</evidence>
<dbReference type="PANTHER" id="PTHR46112:SF10">
    <property type="entry name" value="DIPEPTIDASE YKVY-RELATED"/>
    <property type="match status" value="1"/>
</dbReference>
<evidence type="ECO:0000256" key="6">
    <source>
        <dbReference type="RuleBase" id="RU000590"/>
    </source>
</evidence>
<dbReference type="Gene3D" id="3.90.230.10">
    <property type="entry name" value="Creatinase/methionine aminopeptidase superfamily"/>
    <property type="match status" value="1"/>
</dbReference>
<dbReference type="OrthoDB" id="9806388at2"/>
<dbReference type="InterPro" id="IPR001131">
    <property type="entry name" value="Peptidase_M24B_aminopep-P_CS"/>
</dbReference>
<evidence type="ECO:0000259" key="7">
    <source>
        <dbReference type="Pfam" id="PF00557"/>
    </source>
</evidence>
<dbReference type="PANTHER" id="PTHR46112">
    <property type="entry name" value="AMINOPEPTIDASE"/>
    <property type="match status" value="1"/>
</dbReference>
<keyword evidence="4" id="KW-0378">Hydrolase</keyword>
<dbReference type="InterPro" id="IPR000587">
    <property type="entry name" value="Creatinase_N"/>
</dbReference>
<evidence type="ECO:0000256" key="4">
    <source>
        <dbReference type="ARBA" id="ARBA00022801"/>
    </source>
</evidence>
<keyword evidence="5" id="KW-0464">Manganese</keyword>
<dbReference type="InterPro" id="IPR029149">
    <property type="entry name" value="Creatin/AminoP/Spt16_N"/>
</dbReference>
<comment type="similarity">
    <text evidence="2 6">Belongs to the peptidase M24B family.</text>
</comment>
<name>A0A1I3WL47_9LACT</name>
<keyword evidence="10" id="KW-1185">Reference proteome</keyword>
<proteinExistence type="inferred from homology"/>
<dbReference type="InterPro" id="IPR000994">
    <property type="entry name" value="Pept_M24"/>
</dbReference>
<reference evidence="10" key="1">
    <citation type="submission" date="2016-10" db="EMBL/GenBank/DDBJ databases">
        <authorList>
            <person name="Varghese N."/>
            <person name="Submissions S."/>
        </authorList>
    </citation>
    <scope>NUCLEOTIDE SEQUENCE [LARGE SCALE GENOMIC DNA]</scope>
    <source>
        <strain evidence="10">DSM 16108</strain>
    </source>
</reference>
<dbReference type="Proteomes" id="UP000199589">
    <property type="component" value="Unassembled WGS sequence"/>
</dbReference>
<protein>
    <submittedName>
        <fullName evidence="9">Xaa-Pro dipeptidase</fullName>
    </submittedName>
</protein>